<protein>
    <recommendedName>
        <fullName evidence="1">HEPN AbiU2-like domain-containing protein</fullName>
    </recommendedName>
</protein>
<reference evidence="2" key="1">
    <citation type="submission" date="2020-10" db="EMBL/GenBank/DDBJ databases">
        <title>Phylogeny of dyella-like bacteria.</title>
        <authorList>
            <person name="Fu J."/>
        </authorList>
    </citation>
    <scope>NUCLEOTIDE SEQUENCE</scope>
    <source>
        <strain evidence="2">DHOC52</strain>
    </source>
</reference>
<feature type="domain" description="HEPN AbiU2-like" evidence="1">
    <location>
        <begin position="21"/>
        <end position="228"/>
    </location>
</feature>
<evidence type="ECO:0000313" key="2">
    <source>
        <dbReference type="EMBL" id="MBM7124147.1"/>
    </source>
</evidence>
<dbReference type="Pfam" id="PF18734">
    <property type="entry name" value="HEPN_AbiU2"/>
    <property type="match status" value="1"/>
</dbReference>
<dbReference type="RefSeq" id="WP_204679178.1">
    <property type="nucleotide sequence ID" value="NZ_BSNR01000006.1"/>
</dbReference>
<dbReference type="EMBL" id="JADIKE010000024">
    <property type="protein sequence ID" value="MBM7124147.1"/>
    <property type="molecule type" value="Genomic_DNA"/>
</dbReference>
<sequence>MNVKDNRDALVEKYKQVRVAVDAAFEQAAQAVMFHETWRPTAEDADLVERMGTSFATHAFQITRWALRRELVMALMRMWDGGRSASSNSPMATLSIKHISTFLRDKDSFDVLAQERSGHLGHEGDMIAKMICGTLQSVCDSVLPQIDKYLPGGTGHQTFEDLRKLRNKRLAHHDIAGSVELTDPTDAGIEDFYRDTLEIVSLLMHLVKGVACDMGDTISIYAMYARYFWASARGERTEGHPQYKSSPIEFEPLADK</sequence>
<evidence type="ECO:0000313" key="3">
    <source>
        <dbReference type="Proteomes" id="UP001430149"/>
    </source>
</evidence>
<organism evidence="2 3">
    <name type="scientific">Dyella flava</name>
    <dbReference type="NCBI Taxonomy" id="1920170"/>
    <lineage>
        <taxon>Bacteria</taxon>
        <taxon>Pseudomonadati</taxon>
        <taxon>Pseudomonadota</taxon>
        <taxon>Gammaproteobacteria</taxon>
        <taxon>Lysobacterales</taxon>
        <taxon>Rhodanobacteraceae</taxon>
        <taxon>Dyella</taxon>
    </lineage>
</organism>
<keyword evidence="3" id="KW-1185">Reference proteome</keyword>
<proteinExistence type="predicted"/>
<dbReference type="Proteomes" id="UP001430149">
    <property type="component" value="Unassembled WGS sequence"/>
</dbReference>
<gene>
    <name evidence="2" type="ORF">ISP19_02040</name>
</gene>
<name>A0ABS2JYR9_9GAMM</name>
<dbReference type="InterPro" id="IPR040704">
    <property type="entry name" value="HEPN_AbiU2"/>
</dbReference>
<comment type="caution">
    <text evidence="2">The sequence shown here is derived from an EMBL/GenBank/DDBJ whole genome shotgun (WGS) entry which is preliminary data.</text>
</comment>
<evidence type="ECO:0000259" key="1">
    <source>
        <dbReference type="Pfam" id="PF18734"/>
    </source>
</evidence>
<accession>A0ABS2JYR9</accession>